<dbReference type="PANTHER" id="PTHR43284">
    <property type="entry name" value="ASPARAGINE SYNTHETASE (GLUTAMINE-HYDROLYZING)"/>
    <property type="match status" value="1"/>
</dbReference>
<dbReference type="GeneID" id="56077270"/>
<feature type="domain" description="Glutamine amidotransferase type-2" evidence="2">
    <location>
        <begin position="88"/>
        <end position="148"/>
    </location>
</feature>
<dbReference type="Proteomes" id="UP000509667">
    <property type="component" value="Chromosome"/>
</dbReference>
<dbReference type="SUPFAM" id="SSF56235">
    <property type="entry name" value="N-terminal nucleophile aminohydrolases (Ntn hydrolases)"/>
    <property type="match status" value="1"/>
</dbReference>
<dbReference type="GO" id="GO:0004066">
    <property type="term" value="F:asparagine synthase (glutamine-hydrolyzing) activity"/>
    <property type="evidence" value="ECO:0007669"/>
    <property type="project" value="InterPro"/>
</dbReference>
<dbReference type="InterPro" id="IPR017932">
    <property type="entry name" value="GATase_2_dom"/>
</dbReference>
<reference evidence="3 4" key="1">
    <citation type="submission" date="2020-07" db="EMBL/GenBank/DDBJ databases">
        <title>Halosimplex pelagicum sp. nov. and Halosimplex rubrum sp. nov., isolated from salted brown alga Laminaria, and emended description of the genus Halosimplex.</title>
        <authorList>
            <person name="Cui H."/>
        </authorList>
    </citation>
    <scope>NUCLEOTIDE SEQUENCE [LARGE SCALE GENOMIC DNA]</scope>
    <source>
        <strain evidence="3 4">R27</strain>
    </source>
</reference>
<dbReference type="SUPFAM" id="SSF52402">
    <property type="entry name" value="Adenine nucleotide alpha hydrolases-like"/>
    <property type="match status" value="1"/>
</dbReference>
<organism evidence="3 4">
    <name type="scientific">Halosimplex rubrum</name>
    <dbReference type="NCBI Taxonomy" id="869889"/>
    <lineage>
        <taxon>Archaea</taxon>
        <taxon>Methanobacteriati</taxon>
        <taxon>Methanobacteriota</taxon>
        <taxon>Stenosarchaea group</taxon>
        <taxon>Halobacteria</taxon>
        <taxon>Halobacteriales</taxon>
        <taxon>Haloarculaceae</taxon>
        <taxon>Halosimplex</taxon>
    </lineage>
</organism>
<dbReference type="Pfam" id="PF00733">
    <property type="entry name" value="Asn_synthase"/>
    <property type="match status" value="1"/>
</dbReference>
<evidence type="ECO:0000313" key="4">
    <source>
        <dbReference type="Proteomes" id="UP000509667"/>
    </source>
</evidence>
<feature type="domain" description="Asparagine synthetase" evidence="1">
    <location>
        <begin position="225"/>
        <end position="593"/>
    </location>
</feature>
<evidence type="ECO:0000259" key="1">
    <source>
        <dbReference type="Pfam" id="PF00733"/>
    </source>
</evidence>
<dbReference type="InterPro" id="IPR014729">
    <property type="entry name" value="Rossmann-like_a/b/a_fold"/>
</dbReference>
<dbReference type="PANTHER" id="PTHR43284:SF1">
    <property type="entry name" value="ASPARAGINE SYNTHETASE"/>
    <property type="match status" value="1"/>
</dbReference>
<dbReference type="Gene3D" id="3.40.50.620">
    <property type="entry name" value="HUPs"/>
    <property type="match status" value="1"/>
</dbReference>
<name>A0A7D5SPJ9_9EURY</name>
<evidence type="ECO:0000313" key="3">
    <source>
        <dbReference type="EMBL" id="QLH76767.1"/>
    </source>
</evidence>
<dbReference type="KEGG" id="hrr:HZS55_05365"/>
<dbReference type="EMBL" id="CP058910">
    <property type="protein sequence ID" value="QLH76767.1"/>
    <property type="molecule type" value="Genomic_DNA"/>
</dbReference>
<dbReference type="RefSeq" id="WP_179910702.1">
    <property type="nucleotide sequence ID" value="NZ_CP058910.1"/>
</dbReference>
<dbReference type="InterPro" id="IPR029055">
    <property type="entry name" value="Ntn_hydrolases_N"/>
</dbReference>
<sequence length="620" mass="67742">MVGLSGVFGAGAGSCEVATVPPTVDDEVTDGYRDRDVRVRSAFHAGTATDQPAETADGALVWLWGEVYSVTDGDGDRTTVDPNESARTCAREYAKRGLRFVERLDGEFAGFVYEPAAGTVTLFLDRLGARPLYYAVAGDGIAVSTNVQTVPVVPGFEPRFDERALAEYVYSRRTLGTTTPIEGVRQLPPATTLTYDVDTGDTERRTYWEPRHRPVDEPLSYFVDELAERFERAVADRTSDDRDHGLLLSGGSDSRAVLAAAEGPLSAFHLSDGDTREARVAERSADAAGADFHRLDRGPAYHADLLDRAGPIQEFVGPFHTGHALGFADEIRGEADTLLTGLYSDDLFGSWSVPQATLDLPAGVRFWLPVERLPSTTAAFVDGQVTAGPTRRPAFLDATPLGEILADNIASRDGRVDYHGVEYESVEQLGLSSTLYPITNGIGFDLYSAVQIAPTRNPFLDRRLVELHCSMPLRYRLRADPLHRAIDRLDGSLAAIPHAGTRVPLTYPKAAHAVGNRVVNQLDKLGGADYRTDGPWQDKNEVVRTDDFVGRALDRNDALLRRLPGVDAAAARETYRRHRAGETNAAEELYRLVSVLEMPLTRRVLDGDSEAVEDEETVRA</sequence>
<dbReference type="AlphaFoldDB" id="A0A7D5SPJ9"/>
<proteinExistence type="predicted"/>
<dbReference type="Pfam" id="PF13537">
    <property type="entry name" value="GATase_7"/>
    <property type="match status" value="1"/>
</dbReference>
<dbReference type="GO" id="GO:0006529">
    <property type="term" value="P:asparagine biosynthetic process"/>
    <property type="evidence" value="ECO:0007669"/>
    <property type="project" value="InterPro"/>
</dbReference>
<dbReference type="InterPro" id="IPR001962">
    <property type="entry name" value="Asn_synthase"/>
</dbReference>
<gene>
    <name evidence="3" type="ORF">HZS55_05365</name>
</gene>
<dbReference type="Gene3D" id="3.60.20.10">
    <property type="entry name" value="Glutamine Phosphoribosylpyrophosphate, subunit 1, domain 1"/>
    <property type="match status" value="1"/>
</dbReference>
<evidence type="ECO:0000259" key="2">
    <source>
        <dbReference type="Pfam" id="PF13537"/>
    </source>
</evidence>
<keyword evidence="4" id="KW-1185">Reference proteome</keyword>
<accession>A0A7D5SPJ9</accession>
<protein>
    <submittedName>
        <fullName evidence="3">Asparagine synthase</fullName>
    </submittedName>
</protein>
<dbReference type="InterPro" id="IPR051786">
    <property type="entry name" value="ASN_synthetase/amidase"/>
</dbReference>